<dbReference type="OrthoDB" id="65722at2"/>
<comment type="caution">
    <text evidence="2">The sequence shown here is derived from an EMBL/GenBank/DDBJ whole genome shotgun (WGS) entry which is preliminary data.</text>
</comment>
<accession>A0A0F5FFL8</accession>
<dbReference type="STRING" id="443610.VE25_20325"/>
<keyword evidence="1" id="KW-0732">Signal</keyword>
<proteinExistence type="predicted"/>
<evidence type="ECO:0000313" key="2">
    <source>
        <dbReference type="EMBL" id="KKB06997.1"/>
    </source>
</evidence>
<dbReference type="Pfam" id="PF10016">
    <property type="entry name" value="DUF2259"/>
    <property type="match status" value="1"/>
</dbReference>
<sequence>MKRLAEQAASALRAIAPASVLCAGLAGPAFAGDRALLDVIGYSPDGRWFAFEEFGIQDGSGFPYATIYVLDVRDDGWAPRTPVRVRLDEETADLAEARADVRDEADDVLDDLDIDTPADIWALLGDGEMDSQAKTLEFGRPGYEPGAVLDGWTLELDTFEAQAAEPCADWFGQAPLGYALTLSGPGGARLIHRDERIPRSRGCPFDYRLHAVVAPFGATGLDAAVAILSVYPGGFEGPDRRFLAVPLGN</sequence>
<evidence type="ECO:0008006" key="4">
    <source>
        <dbReference type="Google" id="ProtNLM"/>
    </source>
</evidence>
<dbReference type="InterPro" id="IPR018725">
    <property type="entry name" value="DUF2259_secreted"/>
</dbReference>
<dbReference type="RefSeq" id="WP_046110499.1">
    <property type="nucleotide sequence ID" value="NZ_JZEX01000185.1"/>
</dbReference>
<organism evidence="2 3">
    <name type="scientific">Devosia geojensis</name>
    <dbReference type="NCBI Taxonomy" id="443610"/>
    <lineage>
        <taxon>Bacteria</taxon>
        <taxon>Pseudomonadati</taxon>
        <taxon>Pseudomonadota</taxon>
        <taxon>Alphaproteobacteria</taxon>
        <taxon>Hyphomicrobiales</taxon>
        <taxon>Devosiaceae</taxon>
        <taxon>Devosia</taxon>
    </lineage>
</organism>
<protein>
    <recommendedName>
        <fullName evidence="4">DUF2259 domain-containing protein</fullName>
    </recommendedName>
</protein>
<dbReference type="Proteomes" id="UP000033632">
    <property type="component" value="Unassembled WGS sequence"/>
</dbReference>
<gene>
    <name evidence="2" type="ORF">VE25_20325</name>
</gene>
<evidence type="ECO:0000313" key="3">
    <source>
        <dbReference type="Proteomes" id="UP000033632"/>
    </source>
</evidence>
<feature type="chain" id="PRO_5002486305" description="DUF2259 domain-containing protein" evidence="1">
    <location>
        <begin position="32"/>
        <end position="249"/>
    </location>
</feature>
<evidence type="ECO:0000256" key="1">
    <source>
        <dbReference type="SAM" id="SignalP"/>
    </source>
</evidence>
<keyword evidence="3" id="KW-1185">Reference proteome</keyword>
<dbReference type="AlphaFoldDB" id="A0A0F5FFL8"/>
<name>A0A0F5FFL8_9HYPH</name>
<dbReference type="EMBL" id="JZEX01000185">
    <property type="protein sequence ID" value="KKB06997.1"/>
    <property type="molecule type" value="Genomic_DNA"/>
</dbReference>
<feature type="signal peptide" evidence="1">
    <location>
        <begin position="1"/>
        <end position="31"/>
    </location>
</feature>
<reference evidence="2 3" key="1">
    <citation type="submission" date="2015-03" db="EMBL/GenBank/DDBJ databases">
        <authorList>
            <person name="Hassan Y.I."/>
            <person name="Lepp D."/>
            <person name="Li X.-Z."/>
            <person name="Zhou T."/>
        </authorList>
    </citation>
    <scope>NUCLEOTIDE SEQUENCE [LARGE SCALE GENOMIC DNA]</scope>
    <source>
        <strain evidence="2 3">BD-c194</strain>
    </source>
</reference>
<dbReference type="PATRIC" id="fig|443610.3.peg.2386"/>